<accession>A0ABT4XVK1</accession>
<dbReference type="Proteomes" id="UP001210720">
    <property type="component" value="Unassembled WGS sequence"/>
</dbReference>
<name>A0ABT4XVK1_9RHOB</name>
<dbReference type="RefSeq" id="WP_271433280.1">
    <property type="nucleotide sequence ID" value="NZ_JAQIOY010000006.1"/>
</dbReference>
<reference evidence="2 3" key="1">
    <citation type="submission" date="2023-01" db="EMBL/GenBank/DDBJ databases">
        <title>Thalassococcus onchidii sp. nov., isolated from a marine invertebrate from the South China Sea.</title>
        <authorList>
            <person name="Xu S."/>
            <person name="Liu Z."/>
            <person name="Xu Y."/>
        </authorList>
    </citation>
    <scope>NUCLEOTIDE SEQUENCE [LARGE SCALE GENOMIC DNA]</scope>
    <source>
        <strain evidence="2 3">KCTC 32084</strain>
    </source>
</reference>
<dbReference type="EMBL" id="JAQIOY010000006">
    <property type="protein sequence ID" value="MDA7425922.1"/>
    <property type="molecule type" value="Genomic_DNA"/>
</dbReference>
<keyword evidence="1" id="KW-0812">Transmembrane</keyword>
<proteinExistence type="predicted"/>
<evidence type="ECO:0000313" key="3">
    <source>
        <dbReference type="Proteomes" id="UP001210720"/>
    </source>
</evidence>
<gene>
    <name evidence="2" type="ORF">PFY00_14405</name>
</gene>
<evidence type="ECO:0000256" key="1">
    <source>
        <dbReference type="SAM" id="Phobius"/>
    </source>
</evidence>
<protein>
    <recommendedName>
        <fullName evidence="4">EF-hand domain-containing protein</fullName>
    </recommendedName>
</protein>
<keyword evidence="1" id="KW-1133">Transmembrane helix</keyword>
<organism evidence="2 3">
    <name type="scientific">Thalassococcus lentus</name>
    <dbReference type="NCBI Taxonomy" id="1210524"/>
    <lineage>
        <taxon>Bacteria</taxon>
        <taxon>Pseudomonadati</taxon>
        <taxon>Pseudomonadota</taxon>
        <taxon>Alphaproteobacteria</taxon>
        <taxon>Rhodobacterales</taxon>
        <taxon>Roseobacteraceae</taxon>
        <taxon>Thalassococcus</taxon>
    </lineage>
</organism>
<dbReference type="PROSITE" id="PS00018">
    <property type="entry name" value="EF_HAND_1"/>
    <property type="match status" value="1"/>
</dbReference>
<keyword evidence="1" id="KW-0472">Membrane</keyword>
<dbReference type="InterPro" id="IPR018247">
    <property type="entry name" value="EF_Hand_1_Ca_BS"/>
</dbReference>
<feature type="transmembrane region" description="Helical" evidence="1">
    <location>
        <begin position="36"/>
        <end position="56"/>
    </location>
</feature>
<sequence length="269" mass="29882">MTKAIGYVFAAAFGALLWPFRSVVRWWRSNDWHGRFCVMAVGFFPVFSIALFVGSVRQVQADGCPLVFDLSGNGSIDITGHVRTQDKLYTLYSLRDYVEFEMFPGRDPIKIDWVAPNTDAFLVDFRQGVPQTINGSHLFGTVDSLGDESFENGFQKLATLDADGNGVVSGEELTGLALWKDNGDARLASAEIVTLEEIGIVSIPVSPKTDLKAPYQLERQYTHAAIGTEGSMLTEEIFVEDIWFMRISTPHPSDQWVMEKVRGLLGLFG</sequence>
<keyword evidence="3" id="KW-1185">Reference proteome</keyword>
<comment type="caution">
    <text evidence="2">The sequence shown here is derived from an EMBL/GenBank/DDBJ whole genome shotgun (WGS) entry which is preliminary data.</text>
</comment>
<evidence type="ECO:0008006" key="4">
    <source>
        <dbReference type="Google" id="ProtNLM"/>
    </source>
</evidence>
<feature type="transmembrane region" description="Helical" evidence="1">
    <location>
        <begin position="6"/>
        <end position="24"/>
    </location>
</feature>
<evidence type="ECO:0000313" key="2">
    <source>
        <dbReference type="EMBL" id="MDA7425922.1"/>
    </source>
</evidence>